<reference evidence="2 3" key="1">
    <citation type="submission" date="2018-11" db="EMBL/GenBank/DDBJ databases">
        <authorList>
            <consortium name="Pathogen Informatics"/>
        </authorList>
    </citation>
    <scope>NUCLEOTIDE SEQUENCE [LARGE SCALE GENOMIC DNA]</scope>
</reference>
<proteinExistence type="predicted"/>
<evidence type="ECO:0000313" key="3">
    <source>
        <dbReference type="Proteomes" id="UP000271889"/>
    </source>
</evidence>
<evidence type="ECO:0000313" key="2">
    <source>
        <dbReference type="EMBL" id="VDN23798.1"/>
    </source>
</evidence>
<dbReference type="Gene3D" id="1.20.5.320">
    <property type="entry name" value="6-Phosphogluconate Dehydrogenase, domain 3"/>
    <property type="match status" value="1"/>
</dbReference>
<evidence type="ECO:0008006" key="4">
    <source>
        <dbReference type="Google" id="ProtNLM"/>
    </source>
</evidence>
<dbReference type="OrthoDB" id="5870564at2759"/>
<protein>
    <recommendedName>
        <fullName evidence="4">Nematode cuticle collagen N-terminal domain-containing protein</fullName>
    </recommendedName>
</protein>
<feature type="compositionally biased region" description="Pro residues" evidence="1">
    <location>
        <begin position="45"/>
        <end position="60"/>
    </location>
</feature>
<organism evidence="2 3">
    <name type="scientific">Cylicostephanus goldi</name>
    <name type="common">Nematode worm</name>
    <dbReference type="NCBI Taxonomy" id="71465"/>
    <lineage>
        <taxon>Eukaryota</taxon>
        <taxon>Metazoa</taxon>
        <taxon>Ecdysozoa</taxon>
        <taxon>Nematoda</taxon>
        <taxon>Chromadorea</taxon>
        <taxon>Rhabditida</taxon>
        <taxon>Rhabditina</taxon>
        <taxon>Rhabditomorpha</taxon>
        <taxon>Strongyloidea</taxon>
        <taxon>Strongylidae</taxon>
        <taxon>Cylicostephanus</taxon>
    </lineage>
</organism>
<dbReference type="EMBL" id="UYRV01107855">
    <property type="protein sequence ID" value="VDN23798.1"/>
    <property type="molecule type" value="Genomic_DNA"/>
</dbReference>
<gene>
    <name evidence="2" type="ORF">CGOC_LOCUS9677</name>
</gene>
<dbReference type="AlphaFoldDB" id="A0A3P7MMR0"/>
<sequence>MDSDGAWDMIVAGYADASNQLSITKRQATGPKPHCACAAAISTCPPGPQGPPGIPGPPGEPGMDGTPGSPGVSGIGVLVQQQTEQA</sequence>
<feature type="non-terminal residue" evidence="2">
    <location>
        <position position="86"/>
    </location>
</feature>
<evidence type="ECO:0000256" key="1">
    <source>
        <dbReference type="SAM" id="MobiDB-lite"/>
    </source>
</evidence>
<feature type="region of interest" description="Disordered" evidence="1">
    <location>
        <begin position="45"/>
        <end position="74"/>
    </location>
</feature>
<accession>A0A3P7MMR0</accession>
<name>A0A3P7MMR0_CYLGO</name>
<keyword evidence="3" id="KW-1185">Reference proteome</keyword>
<dbReference type="Proteomes" id="UP000271889">
    <property type="component" value="Unassembled WGS sequence"/>
</dbReference>